<organism evidence="1 2">
    <name type="scientific">Effrenium voratum</name>
    <dbReference type="NCBI Taxonomy" id="2562239"/>
    <lineage>
        <taxon>Eukaryota</taxon>
        <taxon>Sar</taxon>
        <taxon>Alveolata</taxon>
        <taxon>Dinophyceae</taxon>
        <taxon>Suessiales</taxon>
        <taxon>Symbiodiniaceae</taxon>
        <taxon>Effrenium</taxon>
    </lineage>
</organism>
<name>A0AA36N4Y4_9DINO</name>
<dbReference type="EMBL" id="CAUJNA010001913">
    <property type="protein sequence ID" value="CAJ1389662.1"/>
    <property type="molecule type" value="Genomic_DNA"/>
</dbReference>
<accession>A0AA36N4Y4</accession>
<dbReference type="AlphaFoldDB" id="A0AA36N4Y4"/>
<reference evidence="1" key="1">
    <citation type="submission" date="2023-08" db="EMBL/GenBank/DDBJ databases">
        <authorList>
            <person name="Chen Y."/>
            <person name="Shah S."/>
            <person name="Dougan E. K."/>
            <person name="Thang M."/>
            <person name="Chan C."/>
        </authorList>
    </citation>
    <scope>NUCLEOTIDE SEQUENCE</scope>
</reference>
<evidence type="ECO:0000313" key="1">
    <source>
        <dbReference type="EMBL" id="CAJ1389662.1"/>
    </source>
</evidence>
<protein>
    <submittedName>
        <fullName evidence="1">Uncharacterized protein</fullName>
    </submittedName>
</protein>
<comment type="caution">
    <text evidence="1">The sequence shown here is derived from an EMBL/GenBank/DDBJ whole genome shotgun (WGS) entry which is preliminary data.</text>
</comment>
<evidence type="ECO:0000313" key="2">
    <source>
        <dbReference type="Proteomes" id="UP001178507"/>
    </source>
</evidence>
<dbReference type="Proteomes" id="UP001178507">
    <property type="component" value="Unassembled WGS sequence"/>
</dbReference>
<sequence>MARSELKRCGAVFAMSLRIWTSLVLLWYSQGHKSQLRPGALDPPAQCLGCDSNAMLQTERWRREGNDRGGGNDEARCLISAASRHMILPSCTGDNITNFQSSDGSDLRHYAYPAQLRLSDVLWVHLPGSMDASLDSSELMGSRPKIHRIVLSYDNVVAVESEYCLKPEVASLVEYIESDVNETKNECWWAVRYQIVTGRVWKSSNSNATIRDAIDTIRIGDGFHLGTDGIENRLLRLLRYLHFRKPREFWDRFLKHGAVDWSRIIFSGIACAEPGEKKPLYGQGGVCYLSILLVTQQSAVCHSQGGGHAAMLSFLHPLRRVFFLSSPCDVSSWTTGKYCDGAQTATPCTAAAKPIEGYYGMVQAHEIDICNITVPEYHWRNLMNTTSLGDVKTMIHDRLRAAASSYPPNKVHCDAFVDSVNCTNSSSILCEPDIKYHLSTATNVCAPANSCYQLGPWPYLAGRPRISWIARWALASRLGRCRLQRP</sequence>
<proteinExistence type="predicted"/>
<gene>
    <name evidence="1" type="ORF">EVOR1521_LOCUS15236</name>
</gene>
<keyword evidence="2" id="KW-1185">Reference proteome</keyword>